<dbReference type="PROSITE" id="PS51375">
    <property type="entry name" value="PPR"/>
    <property type="match status" value="5"/>
</dbReference>
<dbReference type="Pfam" id="PF13041">
    <property type="entry name" value="PPR_2"/>
    <property type="match status" value="2"/>
</dbReference>
<evidence type="ECO:0000256" key="1">
    <source>
        <dbReference type="ARBA" id="ARBA00007626"/>
    </source>
</evidence>
<dbReference type="Pfam" id="PF01535">
    <property type="entry name" value="PPR"/>
    <property type="match status" value="3"/>
</dbReference>
<comment type="similarity">
    <text evidence="1">Belongs to the PPR family. P subfamily.</text>
</comment>
<dbReference type="EMBL" id="PDCK01000042">
    <property type="protein sequence ID" value="PRQ37837.1"/>
    <property type="molecule type" value="Genomic_DNA"/>
</dbReference>
<dbReference type="AlphaFoldDB" id="A0A2P6QUJ3"/>
<dbReference type="NCBIfam" id="TIGR00756">
    <property type="entry name" value="PPR"/>
    <property type="match status" value="5"/>
</dbReference>
<feature type="repeat" description="PPR" evidence="3">
    <location>
        <begin position="288"/>
        <end position="322"/>
    </location>
</feature>
<feature type="repeat" description="PPR" evidence="3">
    <location>
        <begin position="78"/>
        <end position="112"/>
    </location>
</feature>
<dbReference type="OMA" id="GHCEYES"/>
<keyword evidence="2" id="KW-0677">Repeat</keyword>
<evidence type="ECO:0000256" key="3">
    <source>
        <dbReference type="PROSITE-ProRule" id="PRU00708"/>
    </source>
</evidence>
<gene>
    <name evidence="4" type="ORF">RchiOBHm_Chr4g0407101</name>
</gene>
<reference evidence="4 5" key="1">
    <citation type="journal article" date="2018" name="Nat. Genet.">
        <title>The Rosa genome provides new insights in the design of modern roses.</title>
        <authorList>
            <person name="Bendahmane M."/>
        </authorList>
    </citation>
    <scope>NUCLEOTIDE SEQUENCE [LARGE SCALE GENOMIC DNA]</scope>
    <source>
        <strain evidence="5">cv. Old Blush</strain>
    </source>
</reference>
<evidence type="ECO:0000313" key="4">
    <source>
        <dbReference type="EMBL" id="PRQ37837.1"/>
    </source>
</evidence>
<protein>
    <submittedName>
        <fullName evidence="4">Putative pentatricopeptide</fullName>
    </submittedName>
</protein>
<name>A0A2P6QUJ3_ROSCH</name>
<dbReference type="Gene3D" id="1.25.40.10">
    <property type="entry name" value="Tetratricopeptide repeat domain"/>
    <property type="match status" value="2"/>
</dbReference>
<dbReference type="PANTHER" id="PTHR47941">
    <property type="entry name" value="PENTATRICOPEPTIDE REPEAT-CONTAINING PROTEIN 3, MITOCHONDRIAL"/>
    <property type="match status" value="1"/>
</dbReference>
<evidence type="ECO:0000256" key="2">
    <source>
        <dbReference type="ARBA" id="ARBA00022737"/>
    </source>
</evidence>
<feature type="repeat" description="PPR" evidence="3">
    <location>
        <begin position="183"/>
        <end position="217"/>
    </location>
</feature>
<proteinExistence type="inferred from homology"/>
<comment type="caution">
    <text evidence="4">The sequence shown here is derived from an EMBL/GenBank/DDBJ whole genome shotgun (WGS) entry which is preliminary data.</text>
</comment>
<keyword evidence="5" id="KW-1185">Reference proteome</keyword>
<accession>A0A2P6QUJ3</accession>
<organism evidence="4 5">
    <name type="scientific">Rosa chinensis</name>
    <name type="common">China rose</name>
    <dbReference type="NCBI Taxonomy" id="74649"/>
    <lineage>
        <taxon>Eukaryota</taxon>
        <taxon>Viridiplantae</taxon>
        <taxon>Streptophyta</taxon>
        <taxon>Embryophyta</taxon>
        <taxon>Tracheophyta</taxon>
        <taxon>Spermatophyta</taxon>
        <taxon>Magnoliopsida</taxon>
        <taxon>eudicotyledons</taxon>
        <taxon>Gunneridae</taxon>
        <taxon>Pentapetalae</taxon>
        <taxon>rosids</taxon>
        <taxon>fabids</taxon>
        <taxon>Rosales</taxon>
        <taxon>Rosaceae</taxon>
        <taxon>Rosoideae</taxon>
        <taxon>Rosoideae incertae sedis</taxon>
        <taxon>Rosa</taxon>
    </lineage>
</organism>
<dbReference type="Proteomes" id="UP000238479">
    <property type="component" value="Chromosome 4"/>
</dbReference>
<dbReference type="InterPro" id="IPR002885">
    <property type="entry name" value="PPR_rpt"/>
</dbReference>
<dbReference type="InterPro" id="IPR011990">
    <property type="entry name" value="TPR-like_helical_dom_sf"/>
</dbReference>
<feature type="repeat" description="PPR" evidence="3">
    <location>
        <begin position="253"/>
        <end position="287"/>
    </location>
</feature>
<feature type="repeat" description="PPR" evidence="3">
    <location>
        <begin position="218"/>
        <end position="252"/>
    </location>
</feature>
<evidence type="ECO:0000313" key="5">
    <source>
        <dbReference type="Proteomes" id="UP000238479"/>
    </source>
</evidence>
<dbReference type="Gramene" id="PRQ37837">
    <property type="protein sequence ID" value="PRQ37837"/>
    <property type="gene ID" value="RchiOBHm_Chr4g0407101"/>
</dbReference>
<sequence length="368" mass="41758">MKLFCCRETAFGFFKLAFRDDNQQTVESCCVAAHVLTAENLRFLAQDVVSCVIGRIGPSRSRDLVGFMWGGHCEYESDFSVLDTLMRGFLNAEMGAEALEVLRRMREGGVRPSLSAVAILFRLLIRVGVCGSLWKVFRDMIREWPYPCNYVFSAMILGFCRKGLVRVGESLLQVMWKFQYEPDVFAYNIVIYANCAGGQTVDTLEWVELMIARGCKPSIVTFNTVISALCKEENVVEARKFFDDVPDMGVFPNTIMYNTMMDEYVKAREIDQASMLFEEMRKKSISPDGITFNIMIGGHYKYGSEDDGDRLLRDLSVSGLLPDSSLYDIYVSVLCWADRLDDAMAVLEDMLERIASKCGRFQLCYCSL</sequence>